<dbReference type="PROSITE" id="PS50835">
    <property type="entry name" value="IG_LIKE"/>
    <property type="match status" value="1"/>
</dbReference>
<accession>A0AAD1SY34</accession>
<keyword evidence="1" id="KW-0472">Membrane</keyword>
<proteinExistence type="predicted"/>
<dbReference type="SMART" id="SM00409">
    <property type="entry name" value="IG"/>
    <property type="match status" value="1"/>
</dbReference>
<protein>
    <submittedName>
        <fullName evidence="3">Programmed cell death 1 ligand 1-like</fullName>
    </submittedName>
</protein>
<keyword evidence="1" id="KW-0812">Transmembrane</keyword>
<name>A0AAD1SY34_PELCU</name>
<evidence type="ECO:0000256" key="1">
    <source>
        <dbReference type="SAM" id="Phobius"/>
    </source>
</evidence>
<keyword evidence="4" id="KW-1185">Reference proteome</keyword>
<dbReference type="InterPro" id="IPR036179">
    <property type="entry name" value="Ig-like_dom_sf"/>
</dbReference>
<dbReference type="Pfam" id="PF07686">
    <property type="entry name" value="V-set"/>
    <property type="match status" value="1"/>
</dbReference>
<dbReference type="CDD" id="cd00096">
    <property type="entry name" value="Ig"/>
    <property type="match status" value="1"/>
</dbReference>
<evidence type="ECO:0000313" key="3">
    <source>
        <dbReference type="EMBL" id="CAH2314384.1"/>
    </source>
</evidence>
<sequence length="226" mass="25311">MSVTINCTFKTQGSSFSVRWYLGCDNGTPFDNSPCYQNRTSFQNLNRQLILSNVTESDSGTYCCHVELANGKTGNGTGTRLEVSPVQCDSVNKSSNSSILYSVIGFEACVIIILLAALIKIRSREQLQTRPYDIPNQLLQQRVPSLTDYSLSGHRGSVSERWARRSLCRDLQAKYVSACQGQKHRGEHNVCICQTWEIKSPKWHSITGEIYPCQMGIKDLKMEGDV</sequence>
<dbReference type="AlphaFoldDB" id="A0AAD1SY34"/>
<gene>
    <name evidence="3" type="ORF">PECUL_23A007225</name>
</gene>
<dbReference type="InterPro" id="IPR013106">
    <property type="entry name" value="Ig_V-set"/>
</dbReference>
<evidence type="ECO:0000313" key="4">
    <source>
        <dbReference type="Proteomes" id="UP001295444"/>
    </source>
</evidence>
<dbReference type="Proteomes" id="UP001295444">
    <property type="component" value="Chromosome 09"/>
</dbReference>
<dbReference type="InterPro" id="IPR013783">
    <property type="entry name" value="Ig-like_fold"/>
</dbReference>
<dbReference type="SUPFAM" id="SSF48726">
    <property type="entry name" value="Immunoglobulin"/>
    <property type="match status" value="1"/>
</dbReference>
<feature type="transmembrane region" description="Helical" evidence="1">
    <location>
        <begin position="99"/>
        <end position="119"/>
    </location>
</feature>
<reference evidence="3" key="1">
    <citation type="submission" date="2022-03" db="EMBL/GenBank/DDBJ databases">
        <authorList>
            <person name="Alioto T."/>
            <person name="Alioto T."/>
            <person name="Gomez Garrido J."/>
        </authorList>
    </citation>
    <scope>NUCLEOTIDE SEQUENCE</scope>
</reference>
<evidence type="ECO:0000259" key="2">
    <source>
        <dbReference type="PROSITE" id="PS50835"/>
    </source>
</evidence>
<dbReference type="Gene3D" id="2.60.40.10">
    <property type="entry name" value="Immunoglobulins"/>
    <property type="match status" value="1"/>
</dbReference>
<feature type="domain" description="Ig-like" evidence="2">
    <location>
        <begin position="1"/>
        <end position="84"/>
    </location>
</feature>
<dbReference type="EMBL" id="OW240920">
    <property type="protein sequence ID" value="CAH2314384.1"/>
    <property type="molecule type" value="Genomic_DNA"/>
</dbReference>
<dbReference type="InterPro" id="IPR007110">
    <property type="entry name" value="Ig-like_dom"/>
</dbReference>
<keyword evidence="1" id="KW-1133">Transmembrane helix</keyword>
<dbReference type="InterPro" id="IPR003599">
    <property type="entry name" value="Ig_sub"/>
</dbReference>
<organism evidence="3 4">
    <name type="scientific">Pelobates cultripes</name>
    <name type="common">Western spadefoot toad</name>
    <dbReference type="NCBI Taxonomy" id="61616"/>
    <lineage>
        <taxon>Eukaryota</taxon>
        <taxon>Metazoa</taxon>
        <taxon>Chordata</taxon>
        <taxon>Craniata</taxon>
        <taxon>Vertebrata</taxon>
        <taxon>Euteleostomi</taxon>
        <taxon>Amphibia</taxon>
        <taxon>Batrachia</taxon>
        <taxon>Anura</taxon>
        <taxon>Pelobatoidea</taxon>
        <taxon>Pelobatidae</taxon>
        <taxon>Pelobates</taxon>
    </lineage>
</organism>